<organism evidence="5">
    <name type="scientific">viral metagenome</name>
    <dbReference type="NCBI Taxonomy" id="1070528"/>
    <lineage>
        <taxon>unclassified sequences</taxon>
        <taxon>metagenomes</taxon>
        <taxon>organismal metagenomes</taxon>
    </lineage>
</organism>
<dbReference type="Pfam" id="PF01096">
    <property type="entry name" value="Zn_ribbon_TFIIS"/>
    <property type="match status" value="1"/>
</dbReference>
<dbReference type="GO" id="GO:0000977">
    <property type="term" value="F:RNA polymerase II transcription regulatory region sequence-specific DNA binding"/>
    <property type="evidence" value="ECO:0007669"/>
    <property type="project" value="TreeGrafter"/>
</dbReference>
<dbReference type="InterPro" id="IPR001222">
    <property type="entry name" value="Znf_TFIIS"/>
</dbReference>
<evidence type="ECO:0000256" key="1">
    <source>
        <dbReference type="ARBA" id="ARBA00022723"/>
    </source>
</evidence>
<proteinExistence type="predicted"/>
<protein>
    <recommendedName>
        <fullName evidence="4">TFIIS-type domain-containing protein</fullName>
    </recommendedName>
</protein>
<dbReference type="PANTHER" id="PTHR11477">
    <property type="entry name" value="TRANSCRIPTION FACTOR S-II ZINC FINGER DOMAIN-CONTAINING PROTEIN"/>
    <property type="match status" value="1"/>
</dbReference>
<dbReference type="SMART" id="SM00440">
    <property type="entry name" value="ZnF_C2C2"/>
    <property type="match status" value="1"/>
</dbReference>
<dbReference type="GO" id="GO:0006362">
    <property type="term" value="P:transcription elongation by RNA polymerase I"/>
    <property type="evidence" value="ECO:0007669"/>
    <property type="project" value="TreeGrafter"/>
</dbReference>
<dbReference type="GO" id="GO:0006368">
    <property type="term" value="P:transcription elongation by RNA polymerase II"/>
    <property type="evidence" value="ECO:0007669"/>
    <property type="project" value="TreeGrafter"/>
</dbReference>
<dbReference type="Pfam" id="PF07500">
    <property type="entry name" value="TFIIS_M"/>
    <property type="match status" value="1"/>
</dbReference>
<dbReference type="GO" id="GO:0031564">
    <property type="term" value="P:transcription antitermination"/>
    <property type="evidence" value="ECO:0007669"/>
    <property type="project" value="TreeGrafter"/>
</dbReference>
<dbReference type="CDD" id="cd13749">
    <property type="entry name" value="Zn-ribbon_TFIIS"/>
    <property type="match status" value="1"/>
</dbReference>
<dbReference type="PROSITE" id="PS00466">
    <property type="entry name" value="ZF_TFIIS_1"/>
    <property type="match status" value="1"/>
</dbReference>
<sequence length="169" mass="19738">MRTIDKPDIFRENINKKLLLLIDDAKIVSNLEKGIYNYSIQEANGKNILKKWNNPYFVLLYLNKFRSIYINLGNSDLLNLVKSKKIRAHKIGMMTHQEMNPGKWKKLIEIKKLHDDNMCAPKIMSNTDDFKCGKCKSKNCSYYQLQTRSADESMTTFVSCIDCGNRWKC</sequence>
<dbReference type="InterPro" id="IPR036575">
    <property type="entry name" value="TFIIS_cen_dom_sf"/>
</dbReference>
<keyword evidence="1" id="KW-0479">Metal-binding</keyword>
<feature type="domain" description="TFIIS-type" evidence="4">
    <location>
        <begin position="128"/>
        <end position="168"/>
    </location>
</feature>
<dbReference type="AlphaFoldDB" id="A0A6C0BXT5"/>
<dbReference type="GO" id="GO:0031440">
    <property type="term" value="P:regulation of mRNA 3'-end processing"/>
    <property type="evidence" value="ECO:0007669"/>
    <property type="project" value="TreeGrafter"/>
</dbReference>
<accession>A0A6C0BXT5</accession>
<reference evidence="5" key="1">
    <citation type="journal article" date="2020" name="Nature">
        <title>Giant virus diversity and host interactions through global metagenomics.</title>
        <authorList>
            <person name="Schulz F."/>
            <person name="Roux S."/>
            <person name="Paez-Espino D."/>
            <person name="Jungbluth S."/>
            <person name="Walsh D.A."/>
            <person name="Denef V.J."/>
            <person name="McMahon K.D."/>
            <person name="Konstantinidis K.T."/>
            <person name="Eloe-Fadrosh E.A."/>
            <person name="Kyrpides N.C."/>
            <person name="Woyke T."/>
        </authorList>
    </citation>
    <scope>NUCLEOTIDE SEQUENCE</scope>
    <source>
        <strain evidence="5">GVMAG-M-3300020166-5</strain>
    </source>
</reference>
<evidence type="ECO:0000256" key="2">
    <source>
        <dbReference type="ARBA" id="ARBA00022771"/>
    </source>
</evidence>
<evidence type="ECO:0000256" key="3">
    <source>
        <dbReference type="ARBA" id="ARBA00022833"/>
    </source>
</evidence>
<evidence type="ECO:0000259" key="4">
    <source>
        <dbReference type="PROSITE" id="PS51133"/>
    </source>
</evidence>
<dbReference type="Gene3D" id="2.20.25.10">
    <property type="match status" value="1"/>
</dbReference>
<dbReference type="PROSITE" id="PS51133">
    <property type="entry name" value="ZF_TFIIS_2"/>
    <property type="match status" value="1"/>
</dbReference>
<dbReference type="GO" id="GO:0001139">
    <property type="term" value="F:RNA polymerase II complex recruiting activity"/>
    <property type="evidence" value="ECO:0007669"/>
    <property type="project" value="TreeGrafter"/>
</dbReference>
<dbReference type="Gene3D" id="1.10.472.30">
    <property type="entry name" value="Transcription elongation factor S-II, central domain"/>
    <property type="match status" value="1"/>
</dbReference>
<dbReference type="SUPFAM" id="SSF57783">
    <property type="entry name" value="Zinc beta-ribbon"/>
    <property type="match status" value="1"/>
</dbReference>
<keyword evidence="2" id="KW-0863">Zinc-finger</keyword>
<dbReference type="GO" id="GO:0005634">
    <property type="term" value="C:nucleus"/>
    <property type="evidence" value="ECO:0007669"/>
    <property type="project" value="TreeGrafter"/>
</dbReference>
<evidence type="ECO:0000313" key="5">
    <source>
        <dbReference type="EMBL" id="QHS96900.1"/>
    </source>
</evidence>
<dbReference type="InterPro" id="IPR003618">
    <property type="entry name" value="TFIIS_cen_dom"/>
</dbReference>
<name>A0A6C0BXT5_9ZZZZ</name>
<dbReference type="GO" id="GO:0008270">
    <property type="term" value="F:zinc ion binding"/>
    <property type="evidence" value="ECO:0007669"/>
    <property type="project" value="UniProtKB-KW"/>
</dbReference>
<dbReference type="PANTHER" id="PTHR11477:SF0">
    <property type="entry name" value="IP08861P-RELATED"/>
    <property type="match status" value="1"/>
</dbReference>
<dbReference type="EMBL" id="MN739281">
    <property type="protein sequence ID" value="QHS96900.1"/>
    <property type="molecule type" value="Genomic_DNA"/>
</dbReference>
<keyword evidence="3" id="KW-0862">Zinc</keyword>